<organism evidence="17 18">
    <name type="scientific">Glossina pallidipes</name>
    <name type="common">Tsetse fly</name>
    <dbReference type="NCBI Taxonomy" id="7398"/>
    <lineage>
        <taxon>Eukaryota</taxon>
        <taxon>Metazoa</taxon>
        <taxon>Ecdysozoa</taxon>
        <taxon>Arthropoda</taxon>
        <taxon>Hexapoda</taxon>
        <taxon>Insecta</taxon>
        <taxon>Pterygota</taxon>
        <taxon>Neoptera</taxon>
        <taxon>Endopterygota</taxon>
        <taxon>Diptera</taxon>
        <taxon>Brachycera</taxon>
        <taxon>Muscomorpha</taxon>
        <taxon>Hippoboscoidea</taxon>
        <taxon>Glossinidae</taxon>
        <taxon>Glossina</taxon>
    </lineage>
</organism>
<dbReference type="STRING" id="7398.A0A1A9ZFT9"/>
<dbReference type="GO" id="GO:0003948">
    <property type="term" value="F:N4-(beta-N-acetylglucosaminyl)-L-asparaginase activity"/>
    <property type="evidence" value="ECO:0007669"/>
    <property type="project" value="UniProtKB-EC"/>
</dbReference>
<name>A0A1A9ZFT9_GLOPL</name>
<evidence type="ECO:0000256" key="7">
    <source>
        <dbReference type="ARBA" id="ARBA00050421"/>
    </source>
</evidence>
<proteinExistence type="inferred from homology"/>
<dbReference type="Proteomes" id="UP000092445">
    <property type="component" value="Unassembled WGS sequence"/>
</dbReference>
<evidence type="ECO:0000313" key="18">
    <source>
        <dbReference type="Proteomes" id="UP000092445"/>
    </source>
</evidence>
<dbReference type="FunFam" id="3.60.20.30:FF:000003">
    <property type="entry name" value="N(4)-(Beta-N-acetylglucosaminyl)-L-asparaginase isoform X1"/>
    <property type="match status" value="1"/>
</dbReference>
<feature type="binding site" evidence="14">
    <location>
        <begin position="234"/>
        <end position="237"/>
    </location>
    <ligand>
        <name>substrate</name>
    </ligand>
</feature>
<dbReference type="Gene3D" id="3.60.20.30">
    <property type="entry name" value="(Glycosyl)asparaginase"/>
    <property type="match status" value="1"/>
</dbReference>
<evidence type="ECO:0000256" key="5">
    <source>
        <dbReference type="ARBA" id="ARBA00022813"/>
    </source>
</evidence>
<reference evidence="18" key="1">
    <citation type="submission" date="2014-03" db="EMBL/GenBank/DDBJ databases">
        <authorList>
            <person name="Aksoy S."/>
            <person name="Warren W."/>
            <person name="Wilson R.K."/>
        </authorList>
    </citation>
    <scope>NUCLEOTIDE SEQUENCE [LARGE SCALE GENOMIC DNA]</scope>
    <source>
        <strain evidence="18">IAEA</strain>
    </source>
</reference>
<keyword evidence="3" id="KW-0645">Protease</keyword>
<dbReference type="GO" id="GO:0006508">
    <property type="term" value="P:proteolysis"/>
    <property type="evidence" value="ECO:0007669"/>
    <property type="project" value="UniProtKB-KW"/>
</dbReference>
<dbReference type="GO" id="GO:0008233">
    <property type="term" value="F:peptidase activity"/>
    <property type="evidence" value="ECO:0007669"/>
    <property type="project" value="UniProtKB-KW"/>
</dbReference>
<feature type="signal peptide" evidence="16">
    <location>
        <begin position="1"/>
        <end position="19"/>
    </location>
</feature>
<dbReference type="Pfam" id="PF01112">
    <property type="entry name" value="Asparaginase_2"/>
    <property type="match status" value="1"/>
</dbReference>
<evidence type="ECO:0000256" key="2">
    <source>
        <dbReference type="ARBA" id="ARBA00011601"/>
    </source>
</evidence>
<protein>
    <recommendedName>
        <fullName evidence="9">N(4)-(beta-N-acetylglucosaminyl)-L-asparaginase</fullName>
        <ecNumber evidence="9">3.5.1.26</ecNumber>
    </recommendedName>
    <alternativeName>
        <fullName evidence="11">Aspartylglucosaminidase</fullName>
    </alternativeName>
    <alternativeName>
        <fullName evidence="10">Glycosylasparaginase</fullName>
    </alternativeName>
    <alternativeName>
        <fullName evidence="12">N4-(N-acetyl-beta-glucosaminyl)-L-asparagine amidase</fullName>
    </alternativeName>
</protein>
<comment type="function">
    <text evidence="8">Cleaves the GlcNAc-Asn bond which joins oligosaccharides to the peptide of asparagine-linked glycoproteins.</text>
</comment>
<dbReference type="InterPro" id="IPR029055">
    <property type="entry name" value="Ntn_hydrolases_N"/>
</dbReference>
<evidence type="ECO:0000256" key="3">
    <source>
        <dbReference type="ARBA" id="ARBA00022670"/>
    </source>
</evidence>
<dbReference type="AlphaFoldDB" id="A0A1A9ZFT9"/>
<accession>A0A1A9ZFT9</accession>
<dbReference type="EC" id="3.5.1.26" evidence="9"/>
<comment type="catalytic activity">
    <reaction evidence="7">
        <text>N(4)-(beta-N-acetyl-D-glucosaminyl)-L-asparagine + H2O = N-acetyl-beta-D-glucosaminylamine + L-aspartate + H(+)</text>
        <dbReference type="Rhea" id="RHEA:11544"/>
        <dbReference type="ChEBI" id="CHEBI:15377"/>
        <dbReference type="ChEBI" id="CHEBI:15378"/>
        <dbReference type="ChEBI" id="CHEBI:15947"/>
        <dbReference type="ChEBI" id="CHEBI:29991"/>
        <dbReference type="ChEBI" id="CHEBI:58080"/>
        <dbReference type="EC" id="3.5.1.26"/>
    </reaction>
</comment>
<reference evidence="17" key="2">
    <citation type="submission" date="2020-05" db="UniProtKB">
        <authorList>
            <consortium name="EnsemblMetazoa"/>
        </authorList>
    </citation>
    <scope>IDENTIFICATION</scope>
    <source>
        <strain evidence="17">IAEA</strain>
    </source>
</reference>
<dbReference type="PANTHER" id="PTHR10188:SF6">
    <property type="entry name" value="N(4)-(BETA-N-ACETYLGLUCOSAMINYL)-L-ASPARAGINASE"/>
    <property type="match status" value="1"/>
</dbReference>
<evidence type="ECO:0000256" key="1">
    <source>
        <dbReference type="ARBA" id="ARBA00010872"/>
    </source>
</evidence>
<evidence type="ECO:0000256" key="8">
    <source>
        <dbReference type="ARBA" id="ARBA00053295"/>
    </source>
</evidence>
<evidence type="ECO:0000256" key="9">
    <source>
        <dbReference type="ARBA" id="ARBA00066729"/>
    </source>
</evidence>
<dbReference type="CDD" id="cd04513">
    <property type="entry name" value="Glycosylasparaginase"/>
    <property type="match status" value="1"/>
</dbReference>
<evidence type="ECO:0000256" key="11">
    <source>
        <dbReference type="ARBA" id="ARBA00079301"/>
    </source>
</evidence>
<evidence type="ECO:0000256" key="16">
    <source>
        <dbReference type="SAM" id="SignalP"/>
    </source>
</evidence>
<sequence>MNKVMFISIVCCLLSLTYAEQKLPVALNTWAFLEANQVAWAVLHEPGSSTLDALVDGVATCEDQQCDGSVGYGGSPDEYGETTLDSMIMDGSNMNIGAVAGLRHIKQAIRTARFVLEHTDHSLLVGDAASNFAEMMGLRRESLTTPASKAMWLEWRHYNCQPNFWVNVVPDPKKRCGPYHPQSKRLTTNSNIKRMEYEINERNHDTIGMIVINQRGQIYAGTSTNGATHKIPGRVGDSPIPGAGAYADNEVGAAVATGDGDIMMRFLPSLLAVEALRSGKTPEDAATYSIKRIAQYYADFSGAIVVVDRWGNHSAACIGMKKFPYSVAQGKDKSVIKFRDCIVT</sequence>
<evidence type="ECO:0000256" key="12">
    <source>
        <dbReference type="ARBA" id="ARBA00080645"/>
    </source>
</evidence>
<evidence type="ECO:0000256" key="13">
    <source>
        <dbReference type="PIRSR" id="PIRSR600246-1"/>
    </source>
</evidence>
<keyword evidence="5" id="KW-0068">Autocatalytic cleavage</keyword>
<dbReference type="GO" id="GO:0005764">
    <property type="term" value="C:lysosome"/>
    <property type="evidence" value="ECO:0007669"/>
    <property type="project" value="TreeGrafter"/>
</dbReference>
<dbReference type="InterPro" id="IPR000246">
    <property type="entry name" value="Peptidase_T2"/>
</dbReference>
<dbReference type="VEuPathDB" id="VectorBase:GPAI013302"/>
<dbReference type="EnsemblMetazoa" id="GPAI013302-RA">
    <property type="protein sequence ID" value="GPAI013302-PA"/>
    <property type="gene ID" value="GPAI013302"/>
</dbReference>
<keyword evidence="18" id="KW-1185">Reference proteome</keyword>
<evidence type="ECO:0000256" key="14">
    <source>
        <dbReference type="PIRSR" id="PIRSR600246-2"/>
    </source>
</evidence>
<evidence type="ECO:0000256" key="4">
    <source>
        <dbReference type="ARBA" id="ARBA00022801"/>
    </source>
</evidence>
<comment type="subunit">
    <text evidence="2">Heterotetramer of two alpha and two beta chains arranged as a dimer of alpha/beta heterodimers.</text>
</comment>
<evidence type="ECO:0000256" key="10">
    <source>
        <dbReference type="ARBA" id="ARBA00078726"/>
    </source>
</evidence>
<keyword evidence="16" id="KW-0732">Signal</keyword>
<dbReference type="PANTHER" id="PTHR10188">
    <property type="entry name" value="L-ASPARAGINASE"/>
    <property type="match status" value="1"/>
</dbReference>
<evidence type="ECO:0000256" key="6">
    <source>
        <dbReference type="ARBA" id="ARBA00023157"/>
    </source>
</evidence>
<comment type="similarity">
    <text evidence="1">Belongs to the Ntn-hydrolase family.</text>
</comment>
<evidence type="ECO:0000313" key="17">
    <source>
        <dbReference type="EnsemblMetazoa" id="GPAI013302-PA"/>
    </source>
</evidence>
<feature type="binding site" evidence="14">
    <location>
        <begin position="257"/>
        <end position="260"/>
    </location>
    <ligand>
        <name>substrate</name>
    </ligand>
</feature>
<keyword evidence="4" id="KW-0378">Hydrolase</keyword>
<dbReference type="SUPFAM" id="SSF56235">
    <property type="entry name" value="N-terminal nucleophile aminohydrolases (Ntn hydrolases)"/>
    <property type="match status" value="1"/>
</dbReference>
<feature type="site" description="Cleavage; by autolysis" evidence="15">
    <location>
        <begin position="205"/>
        <end position="206"/>
    </location>
</feature>
<feature type="active site" description="Nucleophile" evidence="13">
    <location>
        <position position="206"/>
    </location>
</feature>
<evidence type="ECO:0000256" key="15">
    <source>
        <dbReference type="PIRSR" id="PIRSR600246-3"/>
    </source>
</evidence>
<keyword evidence="6" id="KW-1015">Disulfide bond</keyword>
<feature type="chain" id="PRO_5008402862" description="N(4)-(beta-N-acetylglucosaminyl)-L-asparaginase" evidence="16">
    <location>
        <begin position="20"/>
        <end position="344"/>
    </location>
</feature>